<dbReference type="GO" id="GO:0016020">
    <property type="term" value="C:membrane"/>
    <property type="evidence" value="ECO:0007669"/>
    <property type="project" value="UniProtKB-SubCell"/>
</dbReference>
<sequence length="511" mass="56091">MKPTSQITTSSIESEKDVLQSLLPQYGLRMTADGMHIRWAVGNSRHPRNWRLRRKIWDTMLILFLEFFTTAVSTAGSIAANSAVRELRVPQELSIFLFVSVYLVGQAFGGIIFPPYSEAFGRKKLYIVSSALYSLSCVVVATVPSMAGVITGRLMSGILSAIPTTVVGGSIEDLFNSRQRVWMICIWVQAANLGMVVGPILSTFVVADLDWRWLFYVAAMVTGVLTLLLVTIRESRPSLLLAREVALFRKVTQISTPDALNPDQAPDLHTFVRLALFRPIRLLCTELIVFIVAVMSAVSIALVYLFTQALPPIYESFGFSPRQACLPFLAIGLGLFLGFLTRWLDLRIIAQHSARGRPLQPEDKLLGFWVGTPVLAAALWVFAWTIPPAMSQVPWMVSVVALVLTGFSLNEIDYVLGGYLTDSYLSYAASGLAALSLVRATLSAVLPLVSAPMLQRLGANGAVSVLAALATVFCAVPPLFTRYGRGLRARSAFARYSSIIYREYSVDEGGY</sequence>
<dbReference type="OrthoDB" id="5410178at2759"/>
<feature type="transmembrane region" description="Helical" evidence="5">
    <location>
        <begin position="213"/>
        <end position="232"/>
    </location>
</feature>
<evidence type="ECO:0000313" key="8">
    <source>
        <dbReference type="Proteomes" id="UP000248961"/>
    </source>
</evidence>
<feature type="transmembrane region" description="Helical" evidence="5">
    <location>
        <begin position="461"/>
        <end position="480"/>
    </location>
</feature>
<protein>
    <submittedName>
        <fullName evidence="7">MFS multidrug transporter</fullName>
    </submittedName>
</protein>
<keyword evidence="8" id="KW-1185">Reference proteome</keyword>
<name>A0A395HWZ7_ASPHC</name>
<dbReference type="SUPFAM" id="SSF103473">
    <property type="entry name" value="MFS general substrate transporter"/>
    <property type="match status" value="1"/>
</dbReference>
<feature type="transmembrane region" description="Helical" evidence="5">
    <location>
        <begin position="424"/>
        <end position="449"/>
    </location>
</feature>
<feature type="transmembrane region" description="Helical" evidence="5">
    <location>
        <begin position="287"/>
        <end position="306"/>
    </location>
</feature>
<dbReference type="Gene3D" id="1.20.1250.20">
    <property type="entry name" value="MFS general substrate transporter like domains"/>
    <property type="match status" value="1"/>
</dbReference>
<dbReference type="InterPro" id="IPR011701">
    <property type="entry name" value="MFS"/>
</dbReference>
<dbReference type="RefSeq" id="XP_025551596.1">
    <property type="nucleotide sequence ID" value="XM_025698335.1"/>
</dbReference>
<feature type="transmembrane region" description="Helical" evidence="5">
    <location>
        <begin position="61"/>
        <end position="81"/>
    </location>
</feature>
<dbReference type="VEuPathDB" id="FungiDB:BO97DRAFT_443069"/>
<dbReference type="GO" id="GO:0022857">
    <property type="term" value="F:transmembrane transporter activity"/>
    <property type="evidence" value="ECO:0007669"/>
    <property type="project" value="InterPro"/>
</dbReference>
<dbReference type="STRING" id="1450537.A0A395HWZ7"/>
<keyword evidence="4 5" id="KW-0472">Membrane</keyword>
<feature type="transmembrane region" description="Helical" evidence="5">
    <location>
        <begin position="181"/>
        <end position="207"/>
    </location>
</feature>
<dbReference type="PANTHER" id="PTHR23502">
    <property type="entry name" value="MAJOR FACILITATOR SUPERFAMILY"/>
    <property type="match status" value="1"/>
</dbReference>
<comment type="subcellular location">
    <subcellularLocation>
        <location evidence="1">Membrane</location>
        <topology evidence="1">Multi-pass membrane protein</topology>
    </subcellularLocation>
</comment>
<evidence type="ECO:0000256" key="4">
    <source>
        <dbReference type="ARBA" id="ARBA00023136"/>
    </source>
</evidence>
<dbReference type="InterPro" id="IPR020846">
    <property type="entry name" value="MFS_dom"/>
</dbReference>
<organism evidence="7 8">
    <name type="scientific">Aspergillus homomorphus (strain CBS 101889)</name>
    <dbReference type="NCBI Taxonomy" id="1450537"/>
    <lineage>
        <taxon>Eukaryota</taxon>
        <taxon>Fungi</taxon>
        <taxon>Dikarya</taxon>
        <taxon>Ascomycota</taxon>
        <taxon>Pezizomycotina</taxon>
        <taxon>Eurotiomycetes</taxon>
        <taxon>Eurotiomycetidae</taxon>
        <taxon>Eurotiales</taxon>
        <taxon>Aspergillaceae</taxon>
        <taxon>Aspergillus</taxon>
        <taxon>Aspergillus subgen. Circumdati</taxon>
    </lineage>
</organism>
<evidence type="ECO:0000313" key="7">
    <source>
        <dbReference type="EMBL" id="RAL12442.1"/>
    </source>
</evidence>
<dbReference type="FunFam" id="1.20.1250.20:FF:000475">
    <property type="entry name" value="MFS multidrug transporter, putative"/>
    <property type="match status" value="1"/>
</dbReference>
<accession>A0A395HWZ7</accession>
<feature type="transmembrane region" description="Helical" evidence="5">
    <location>
        <begin position="365"/>
        <end position="386"/>
    </location>
</feature>
<feature type="transmembrane region" description="Helical" evidence="5">
    <location>
        <begin position="326"/>
        <end position="344"/>
    </location>
</feature>
<feature type="transmembrane region" description="Helical" evidence="5">
    <location>
        <begin position="125"/>
        <end position="144"/>
    </location>
</feature>
<keyword evidence="2 5" id="KW-0812">Transmembrane</keyword>
<dbReference type="InterPro" id="IPR036259">
    <property type="entry name" value="MFS_trans_sf"/>
</dbReference>
<dbReference type="Pfam" id="PF07690">
    <property type="entry name" value="MFS_1"/>
    <property type="match status" value="1"/>
</dbReference>
<feature type="transmembrane region" description="Helical" evidence="5">
    <location>
        <begin position="392"/>
        <end position="412"/>
    </location>
</feature>
<feature type="transmembrane region" description="Helical" evidence="5">
    <location>
        <begin position="93"/>
        <end position="113"/>
    </location>
</feature>
<proteinExistence type="predicted"/>
<feature type="transmembrane region" description="Helical" evidence="5">
    <location>
        <begin position="150"/>
        <end position="169"/>
    </location>
</feature>
<dbReference type="PROSITE" id="PS50850">
    <property type="entry name" value="MFS"/>
    <property type="match status" value="1"/>
</dbReference>
<feature type="domain" description="Major facilitator superfamily (MFS) profile" evidence="6">
    <location>
        <begin position="55"/>
        <end position="485"/>
    </location>
</feature>
<dbReference type="GeneID" id="37202624"/>
<evidence type="ECO:0000256" key="2">
    <source>
        <dbReference type="ARBA" id="ARBA00022692"/>
    </source>
</evidence>
<dbReference type="PANTHER" id="PTHR23502:SF157">
    <property type="entry name" value="MAJOR FACILITATOR SUPERFAMILY (MFS) PROFILE DOMAIN-CONTAINING PROTEIN-RELATED"/>
    <property type="match status" value="1"/>
</dbReference>
<evidence type="ECO:0000256" key="5">
    <source>
        <dbReference type="SAM" id="Phobius"/>
    </source>
</evidence>
<evidence type="ECO:0000256" key="1">
    <source>
        <dbReference type="ARBA" id="ARBA00004141"/>
    </source>
</evidence>
<evidence type="ECO:0000259" key="6">
    <source>
        <dbReference type="PROSITE" id="PS50850"/>
    </source>
</evidence>
<gene>
    <name evidence="7" type="ORF">BO97DRAFT_443069</name>
</gene>
<reference evidence="7 8" key="1">
    <citation type="submission" date="2018-02" db="EMBL/GenBank/DDBJ databases">
        <title>The genomes of Aspergillus section Nigri reveals drivers in fungal speciation.</title>
        <authorList>
            <consortium name="DOE Joint Genome Institute"/>
            <person name="Vesth T.C."/>
            <person name="Nybo J."/>
            <person name="Theobald S."/>
            <person name="Brandl J."/>
            <person name="Frisvad J.C."/>
            <person name="Nielsen K.F."/>
            <person name="Lyhne E.K."/>
            <person name="Kogle M.E."/>
            <person name="Kuo A."/>
            <person name="Riley R."/>
            <person name="Clum A."/>
            <person name="Nolan M."/>
            <person name="Lipzen A."/>
            <person name="Salamov A."/>
            <person name="Henrissat B."/>
            <person name="Wiebenga A."/>
            <person name="De vries R.P."/>
            <person name="Grigoriev I.V."/>
            <person name="Mortensen U.H."/>
            <person name="Andersen M.R."/>
            <person name="Baker S.E."/>
        </authorList>
    </citation>
    <scope>NUCLEOTIDE SEQUENCE [LARGE SCALE GENOMIC DNA]</scope>
    <source>
        <strain evidence="7 8">CBS 101889</strain>
    </source>
</reference>
<keyword evidence="3 5" id="KW-1133">Transmembrane helix</keyword>
<dbReference type="Proteomes" id="UP000248961">
    <property type="component" value="Unassembled WGS sequence"/>
</dbReference>
<dbReference type="AlphaFoldDB" id="A0A395HWZ7"/>
<evidence type="ECO:0000256" key="3">
    <source>
        <dbReference type="ARBA" id="ARBA00022989"/>
    </source>
</evidence>
<dbReference type="EMBL" id="KZ824283">
    <property type="protein sequence ID" value="RAL12442.1"/>
    <property type="molecule type" value="Genomic_DNA"/>
</dbReference>